<dbReference type="STRING" id="869279.SE15_10735"/>
<dbReference type="Gene3D" id="1.10.30.50">
    <property type="match status" value="1"/>
</dbReference>
<dbReference type="AlphaFoldDB" id="A0A0P6XGJ9"/>
<dbReference type="InterPro" id="IPR003615">
    <property type="entry name" value="HNH_nuc"/>
</dbReference>
<evidence type="ECO:0000313" key="3">
    <source>
        <dbReference type="Proteomes" id="UP000050544"/>
    </source>
</evidence>
<keyword evidence="2" id="KW-0378">Hydrolase</keyword>
<dbReference type="Pfam" id="PF14279">
    <property type="entry name" value="HNH_5"/>
    <property type="match status" value="1"/>
</dbReference>
<dbReference type="InterPro" id="IPR029471">
    <property type="entry name" value="HNH_5"/>
</dbReference>
<dbReference type="Proteomes" id="UP000050544">
    <property type="component" value="Unassembled WGS sequence"/>
</dbReference>
<name>A0A0P6XGJ9_9CHLR</name>
<protein>
    <submittedName>
        <fullName evidence="2">HNH endonuclease</fullName>
    </submittedName>
</protein>
<accession>A0A0P6XGJ9</accession>
<evidence type="ECO:0000259" key="1">
    <source>
        <dbReference type="SMART" id="SM00507"/>
    </source>
</evidence>
<proteinExistence type="predicted"/>
<dbReference type="InterPro" id="IPR052892">
    <property type="entry name" value="NA-targeting_endonuclease"/>
</dbReference>
<sequence>MSESVLVLNANFEPINVCNLQRAIGLILTNRATLVLNGRGEIHTVNRVFPRPSIIRLQHMVHRPRPKVKLTRREVFRRDNYTCQYCGRRTNDLTVDHVVPRHMGGQHTWTNVVTACAACNHRKGGRTLAEAGMTLLRQPTEPPNTALYIFGRHLSEYAEWAPFLSGW</sequence>
<reference evidence="2 3" key="1">
    <citation type="submission" date="2015-07" db="EMBL/GenBank/DDBJ databases">
        <title>Whole genome sequence of Thermanaerothrix daxensis DSM 23592.</title>
        <authorList>
            <person name="Hemp J."/>
            <person name="Ward L.M."/>
            <person name="Pace L.A."/>
            <person name="Fischer W.W."/>
        </authorList>
    </citation>
    <scope>NUCLEOTIDE SEQUENCE [LARGE SCALE GENOMIC DNA]</scope>
    <source>
        <strain evidence="2 3">GNS-1</strain>
    </source>
</reference>
<dbReference type="OrthoDB" id="9802901at2"/>
<keyword evidence="2" id="KW-0255">Endonuclease</keyword>
<dbReference type="GO" id="GO:0004519">
    <property type="term" value="F:endonuclease activity"/>
    <property type="evidence" value="ECO:0007669"/>
    <property type="project" value="UniProtKB-KW"/>
</dbReference>
<dbReference type="PANTHER" id="PTHR33877:SF2">
    <property type="entry name" value="OS07G0170200 PROTEIN"/>
    <property type="match status" value="1"/>
</dbReference>
<dbReference type="EMBL" id="LGKO01000005">
    <property type="protein sequence ID" value="KPL82587.1"/>
    <property type="molecule type" value="Genomic_DNA"/>
</dbReference>
<dbReference type="PATRIC" id="fig|869279.4.peg.1767"/>
<comment type="caution">
    <text evidence="2">The sequence shown here is derived from an EMBL/GenBank/DDBJ whole genome shotgun (WGS) entry which is preliminary data.</text>
</comment>
<keyword evidence="3" id="KW-1185">Reference proteome</keyword>
<dbReference type="RefSeq" id="WP_054522100.1">
    <property type="nucleotide sequence ID" value="NZ_LGKO01000005.1"/>
</dbReference>
<dbReference type="SMART" id="SM00507">
    <property type="entry name" value="HNHc"/>
    <property type="match status" value="1"/>
</dbReference>
<feature type="domain" description="HNH nuclease" evidence="1">
    <location>
        <begin position="70"/>
        <end position="121"/>
    </location>
</feature>
<dbReference type="CDD" id="cd00085">
    <property type="entry name" value="HNHc"/>
    <property type="match status" value="1"/>
</dbReference>
<gene>
    <name evidence="2" type="ORF">SE15_10735</name>
</gene>
<dbReference type="PANTHER" id="PTHR33877">
    <property type="entry name" value="SLL1193 PROTEIN"/>
    <property type="match status" value="1"/>
</dbReference>
<organism evidence="2 3">
    <name type="scientific">Thermanaerothrix daxensis</name>
    <dbReference type="NCBI Taxonomy" id="869279"/>
    <lineage>
        <taxon>Bacteria</taxon>
        <taxon>Bacillati</taxon>
        <taxon>Chloroflexota</taxon>
        <taxon>Anaerolineae</taxon>
        <taxon>Anaerolineales</taxon>
        <taxon>Anaerolineaceae</taxon>
        <taxon>Thermanaerothrix</taxon>
    </lineage>
</organism>
<keyword evidence="2" id="KW-0540">Nuclease</keyword>
<evidence type="ECO:0000313" key="2">
    <source>
        <dbReference type="EMBL" id="KPL82587.1"/>
    </source>
</evidence>